<protein>
    <submittedName>
        <fullName evidence="1">Uncharacterized protein</fullName>
    </submittedName>
</protein>
<evidence type="ECO:0000313" key="2">
    <source>
        <dbReference type="Proteomes" id="UP000443582"/>
    </source>
</evidence>
<comment type="caution">
    <text evidence="1">The sequence shown here is derived from an EMBL/GenBank/DDBJ whole genome shotgun (WGS) entry which is preliminary data.</text>
</comment>
<sequence length="312" mass="36559">MSDHHGFEQSLLHNGLDFILEGMIKLGEDNVRSKKYALLNIYSGFLLVMKELLRREHWSLLFNKRKEPNFKDFQNGDFESIGIKDTISRLKNVIGLELTKEFEFELEKIRKIRNRIEHFEFSESSTVFESLSVKAVIEVLEFISEHIDTEEILENEKQALQKIREQLGVNIRLVEENTKRANLEVRNGQLLLTCYLCDQKFLEVENGAYCYFCHEKNDDPNDAANLYFNKHSAYMDYHPKHNPVVEDSYIDCPSCGFETCVVDEDSLYSCFTCGGSSRDGRWDKCSHCQRMFCPEEQEMICNFCFEEKMAHD</sequence>
<gene>
    <name evidence="1" type="ORF">DAY19_08545</name>
</gene>
<dbReference type="Proteomes" id="UP000443582">
    <property type="component" value="Unassembled WGS sequence"/>
</dbReference>
<reference evidence="2" key="1">
    <citation type="journal article" date="2019" name="Int. J. Syst. Evol. Microbiol.">
        <title>Halobacteriovorax valvorus sp. nov., a novel prokaryotic predator isolated from coastal seawater of China.</title>
        <authorList>
            <person name="Chen M.-X."/>
        </authorList>
    </citation>
    <scope>NUCLEOTIDE SEQUENCE [LARGE SCALE GENOMIC DNA]</scope>
    <source>
        <strain evidence="2">BL9</strain>
    </source>
</reference>
<name>A0ABY0IFL6_9BACT</name>
<evidence type="ECO:0000313" key="1">
    <source>
        <dbReference type="EMBL" id="RZF21728.1"/>
    </source>
</evidence>
<organism evidence="1 2">
    <name type="scientific">Halobacteriovorax vibrionivorans</name>
    <dbReference type="NCBI Taxonomy" id="2152716"/>
    <lineage>
        <taxon>Bacteria</taxon>
        <taxon>Pseudomonadati</taxon>
        <taxon>Bdellovibrionota</taxon>
        <taxon>Bacteriovoracia</taxon>
        <taxon>Bacteriovoracales</taxon>
        <taxon>Halobacteriovoraceae</taxon>
        <taxon>Halobacteriovorax</taxon>
    </lineage>
</organism>
<keyword evidence="2" id="KW-1185">Reference proteome</keyword>
<dbReference type="RefSeq" id="WP_115361407.1">
    <property type="nucleotide sequence ID" value="NZ_QDKL01000002.1"/>
</dbReference>
<accession>A0ABY0IFL6</accession>
<proteinExistence type="predicted"/>
<dbReference type="EMBL" id="QDKL01000002">
    <property type="protein sequence ID" value="RZF21728.1"/>
    <property type="molecule type" value="Genomic_DNA"/>
</dbReference>